<comment type="subcellular location">
    <subcellularLocation>
        <location evidence="1">Membrane</location>
        <topology evidence="1">Single-pass type I membrane protein</topology>
    </subcellularLocation>
</comment>
<keyword evidence="2 13" id="KW-0723">Serine/threonine-protein kinase</keyword>
<dbReference type="PROSITE" id="PS00107">
    <property type="entry name" value="PROTEIN_KINASE_ATP"/>
    <property type="match status" value="1"/>
</dbReference>
<keyword evidence="5" id="KW-0732">Signal</keyword>
<evidence type="ECO:0000256" key="12">
    <source>
        <dbReference type="PROSITE-ProRule" id="PRU10141"/>
    </source>
</evidence>
<organism evidence="15 16">
    <name type="scientific">Aquilegia coerulea</name>
    <name type="common">Rocky mountain columbine</name>
    <dbReference type="NCBI Taxonomy" id="218851"/>
    <lineage>
        <taxon>Eukaryota</taxon>
        <taxon>Viridiplantae</taxon>
        <taxon>Streptophyta</taxon>
        <taxon>Embryophyta</taxon>
        <taxon>Tracheophyta</taxon>
        <taxon>Spermatophyta</taxon>
        <taxon>Magnoliopsida</taxon>
        <taxon>Ranunculales</taxon>
        <taxon>Ranunculaceae</taxon>
        <taxon>Thalictroideae</taxon>
        <taxon>Aquilegia</taxon>
    </lineage>
</organism>
<dbReference type="FunFam" id="1.10.510.10:FF:000537">
    <property type="entry name" value="Putative receptor-like protein kinase"/>
    <property type="match status" value="1"/>
</dbReference>
<dbReference type="InterPro" id="IPR000719">
    <property type="entry name" value="Prot_kinase_dom"/>
</dbReference>
<evidence type="ECO:0000313" key="16">
    <source>
        <dbReference type="Proteomes" id="UP000230069"/>
    </source>
</evidence>
<dbReference type="InterPro" id="IPR045874">
    <property type="entry name" value="LRK10/LRL21-25-like"/>
</dbReference>
<dbReference type="SMART" id="SM00220">
    <property type="entry name" value="S_TKc"/>
    <property type="match status" value="1"/>
</dbReference>
<evidence type="ECO:0000256" key="1">
    <source>
        <dbReference type="ARBA" id="ARBA00004479"/>
    </source>
</evidence>
<dbReference type="AlphaFoldDB" id="A0A2G5C4M2"/>
<dbReference type="PANTHER" id="PTHR27009">
    <property type="entry name" value="RUST RESISTANCE KINASE LR10-RELATED"/>
    <property type="match status" value="1"/>
</dbReference>
<dbReference type="PROSITE" id="PS00108">
    <property type="entry name" value="PROTEIN_KINASE_ST"/>
    <property type="match status" value="1"/>
</dbReference>
<dbReference type="STRING" id="218851.A0A2G5C4M2"/>
<feature type="domain" description="Protein kinase" evidence="14">
    <location>
        <begin position="49"/>
        <end position="334"/>
    </location>
</feature>
<evidence type="ECO:0000256" key="13">
    <source>
        <dbReference type="RuleBase" id="RU000304"/>
    </source>
</evidence>
<dbReference type="InterPro" id="IPR017441">
    <property type="entry name" value="Protein_kinase_ATP_BS"/>
</dbReference>
<dbReference type="Gene3D" id="1.10.510.10">
    <property type="entry name" value="Transferase(Phosphotransferase) domain 1"/>
    <property type="match status" value="1"/>
</dbReference>
<dbReference type="InParanoid" id="A0A2G5C4M2"/>
<keyword evidence="4" id="KW-0812">Transmembrane</keyword>
<keyword evidence="8 12" id="KW-0067">ATP-binding</keyword>
<evidence type="ECO:0000256" key="2">
    <source>
        <dbReference type="ARBA" id="ARBA00022527"/>
    </source>
</evidence>
<dbReference type="PROSITE" id="PS50011">
    <property type="entry name" value="PROTEIN_KINASE_DOM"/>
    <property type="match status" value="1"/>
</dbReference>
<protein>
    <recommendedName>
        <fullName evidence="14">Protein kinase domain-containing protein</fullName>
    </recommendedName>
</protein>
<sequence>MCNRGEVEDTTHSGKEPAIDSATVEAFLEKLMKEKPMRFTAHQLRIATNNYRKLLGTGGFGSVFKGSLLNGVPVAVKLLCNERCESKLHEQFIAEVSTIGTTNHVNLVQLYGFCFEKGLLALVYEYMENGSLDKLLFNDKKKIDWKTLNEVAIGTAKGIAYLHEECEQQIIHYDIKPANILLDANFHPKVADFGLARLCNRDNTHISLTGFKGTPGYAAPELWMPCQITQKCDVYSFGMVLFEILGKRRNLSIGLPESQEWFPTWVWRNYEEGKMKEVFEMCGVEENDRLVAKRMAMVAMWCVQFRPEMRPLMSVVADMLEGVVEILNPPYPFKHIADEVITVDLEGSKGIAVP</sequence>
<reference evidence="15 16" key="1">
    <citation type="submission" date="2017-09" db="EMBL/GenBank/DDBJ databases">
        <title>WGS assembly of Aquilegia coerulea Goldsmith.</title>
        <authorList>
            <person name="Hodges S."/>
            <person name="Kramer E."/>
            <person name="Nordborg M."/>
            <person name="Tomkins J."/>
            <person name="Borevitz J."/>
            <person name="Derieg N."/>
            <person name="Yan J."/>
            <person name="Mihaltcheva S."/>
            <person name="Hayes R.D."/>
            <person name="Rokhsar D."/>
        </authorList>
    </citation>
    <scope>NUCLEOTIDE SEQUENCE [LARGE SCALE GENOMIC DNA]</scope>
    <source>
        <strain evidence="16">cv. Goldsmith</strain>
    </source>
</reference>
<proteinExistence type="inferred from homology"/>
<dbReference type="OrthoDB" id="4062651at2759"/>
<keyword evidence="16" id="KW-1185">Reference proteome</keyword>
<dbReference type="GO" id="GO:0005524">
    <property type="term" value="F:ATP binding"/>
    <property type="evidence" value="ECO:0007669"/>
    <property type="project" value="UniProtKB-UniRule"/>
</dbReference>
<keyword evidence="10" id="KW-0472">Membrane</keyword>
<evidence type="ECO:0000259" key="14">
    <source>
        <dbReference type="PROSITE" id="PS50011"/>
    </source>
</evidence>
<name>A0A2G5C4M2_AQUCA</name>
<evidence type="ECO:0000256" key="3">
    <source>
        <dbReference type="ARBA" id="ARBA00022679"/>
    </source>
</evidence>
<dbReference type="Pfam" id="PF07714">
    <property type="entry name" value="PK_Tyr_Ser-Thr"/>
    <property type="match status" value="1"/>
</dbReference>
<evidence type="ECO:0000256" key="10">
    <source>
        <dbReference type="ARBA" id="ARBA00023136"/>
    </source>
</evidence>
<evidence type="ECO:0000256" key="11">
    <source>
        <dbReference type="ARBA" id="ARBA00023180"/>
    </source>
</evidence>
<dbReference type="InterPro" id="IPR001245">
    <property type="entry name" value="Ser-Thr/Tyr_kinase_cat_dom"/>
</dbReference>
<evidence type="ECO:0000313" key="15">
    <source>
        <dbReference type="EMBL" id="PIA26223.1"/>
    </source>
</evidence>
<dbReference type="InterPro" id="IPR011009">
    <property type="entry name" value="Kinase-like_dom_sf"/>
</dbReference>
<dbReference type="GO" id="GO:0016020">
    <property type="term" value="C:membrane"/>
    <property type="evidence" value="ECO:0007669"/>
    <property type="project" value="UniProtKB-SubCell"/>
</dbReference>
<evidence type="ECO:0000256" key="4">
    <source>
        <dbReference type="ARBA" id="ARBA00022692"/>
    </source>
</evidence>
<keyword evidence="6 12" id="KW-0547">Nucleotide-binding</keyword>
<evidence type="ECO:0000256" key="5">
    <source>
        <dbReference type="ARBA" id="ARBA00022729"/>
    </source>
</evidence>
<dbReference type="SUPFAM" id="SSF56112">
    <property type="entry name" value="Protein kinase-like (PK-like)"/>
    <property type="match status" value="1"/>
</dbReference>
<gene>
    <name evidence="15" type="ORF">AQUCO_09600045v1</name>
</gene>
<dbReference type="Proteomes" id="UP000230069">
    <property type="component" value="Unassembled WGS sequence"/>
</dbReference>
<dbReference type="GO" id="GO:0004674">
    <property type="term" value="F:protein serine/threonine kinase activity"/>
    <property type="evidence" value="ECO:0007669"/>
    <property type="project" value="UniProtKB-KW"/>
</dbReference>
<evidence type="ECO:0000256" key="9">
    <source>
        <dbReference type="ARBA" id="ARBA00022989"/>
    </source>
</evidence>
<keyword evidence="9" id="KW-1133">Transmembrane helix</keyword>
<evidence type="ECO:0000256" key="7">
    <source>
        <dbReference type="ARBA" id="ARBA00022777"/>
    </source>
</evidence>
<keyword evidence="7" id="KW-0418">Kinase</keyword>
<evidence type="ECO:0000256" key="8">
    <source>
        <dbReference type="ARBA" id="ARBA00022840"/>
    </source>
</evidence>
<evidence type="ECO:0000256" key="6">
    <source>
        <dbReference type="ARBA" id="ARBA00022741"/>
    </source>
</evidence>
<dbReference type="InterPro" id="IPR008271">
    <property type="entry name" value="Ser/Thr_kinase_AS"/>
</dbReference>
<accession>A0A2G5C4M2</accession>
<keyword evidence="11" id="KW-0325">Glycoprotein</keyword>
<dbReference type="Gene3D" id="3.30.200.20">
    <property type="entry name" value="Phosphorylase Kinase, domain 1"/>
    <property type="match status" value="1"/>
</dbReference>
<dbReference type="EMBL" id="KZ305113">
    <property type="protein sequence ID" value="PIA26223.1"/>
    <property type="molecule type" value="Genomic_DNA"/>
</dbReference>
<comment type="similarity">
    <text evidence="13">Belongs to the protein kinase superfamily.</text>
</comment>
<feature type="binding site" evidence="12">
    <location>
        <position position="77"/>
    </location>
    <ligand>
        <name>ATP</name>
        <dbReference type="ChEBI" id="CHEBI:30616"/>
    </ligand>
</feature>
<keyword evidence="3" id="KW-0808">Transferase</keyword>